<dbReference type="PROSITE" id="PS50893">
    <property type="entry name" value="ABC_TRANSPORTER_2"/>
    <property type="match status" value="1"/>
</dbReference>
<dbReference type="SUPFAM" id="SSF52540">
    <property type="entry name" value="P-loop containing nucleoside triphosphate hydrolases"/>
    <property type="match status" value="1"/>
</dbReference>
<dbReference type="InterPro" id="IPR003593">
    <property type="entry name" value="AAA+_ATPase"/>
</dbReference>
<keyword evidence="3 5" id="KW-0067">ATP-binding</keyword>
<dbReference type="GO" id="GO:0005524">
    <property type="term" value="F:ATP binding"/>
    <property type="evidence" value="ECO:0007669"/>
    <property type="project" value="UniProtKB-KW"/>
</dbReference>
<evidence type="ECO:0000256" key="3">
    <source>
        <dbReference type="ARBA" id="ARBA00022840"/>
    </source>
</evidence>
<accession>A0ABW4TXU3</accession>
<dbReference type="RefSeq" id="WP_380929090.1">
    <property type="nucleotide sequence ID" value="NZ_JBHUGS010000002.1"/>
</dbReference>
<dbReference type="Proteomes" id="UP001597400">
    <property type="component" value="Unassembled WGS sequence"/>
</dbReference>
<dbReference type="SMART" id="SM00382">
    <property type="entry name" value="AAA"/>
    <property type="match status" value="1"/>
</dbReference>
<evidence type="ECO:0000256" key="1">
    <source>
        <dbReference type="ARBA" id="ARBA00022448"/>
    </source>
</evidence>
<keyword evidence="1" id="KW-0813">Transport</keyword>
<keyword evidence="6" id="KW-1185">Reference proteome</keyword>
<organism evidence="5 6">
    <name type="scientific">Sphingomonas arantia</name>
    <dbReference type="NCBI Taxonomy" id="1460676"/>
    <lineage>
        <taxon>Bacteria</taxon>
        <taxon>Pseudomonadati</taxon>
        <taxon>Pseudomonadota</taxon>
        <taxon>Alphaproteobacteria</taxon>
        <taxon>Sphingomonadales</taxon>
        <taxon>Sphingomonadaceae</taxon>
        <taxon>Sphingomonas</taxon>
    </lineage>
</organism>
<name>A0ABW4TXU3_9SPHN</name>
<dbReference type="InterPro" id="IPR027417">
    <property type="entry name" value="P-loop_NTPase"/>
</dbReference>
<evidence type="ECO:0000259" key="4">
    <source>
        <dbReference type="PROSITE" id="PS50893"/>
    </source>
</evidence>
<reference evidence="6" key="1">
    <citation type="journal article" date="2019" name="Int. J. Syst. Evol. Microbiol.">
        <title>The Global Catalogue of Microorganisms (GCM) 10K type strain sequencing project: providing services to taxonomists for standard genome sequencing and annotation.</title>
        <authorList>
            <consortium name="The Broad Institute Genomics Platform"/>
            <consortium name="The Broad Institute Genome Sequencing Center for Infectious Disease"/>
            <person name="Wu L."/>
            <person name="Ma J."/>
        </authorList>
    </citation>
    <scope>NUCLEOTIDE SEQUENCE [LARGE SCALE GENOMIC DNA]</scope>
    <source>
        <strain evidence="6">CGMCC 1.12702</strain>
    </source>
</reference>
<dbReference type="InterPro" id="IPR050763">
    <property type="entry name" value="ABC_transporter_ATP-binding"/>
</dbReference>
<dbReference type="Pfam" id="PF00005">
    <property type="entry name" value="ABC_tran"/>
    <property type="match status" value="1"/>
</dbReference>
<keyword evidence="2" id="KW-0547">Nucleotide-binding</keyword>
<proteinExistence type="predicted"/>
<evidence type="ECO:0000313" key="6">
    <source>
        <dbReference type="Proteomes" id="UP001597400"/>
    </source>
</evidence>
<protein>
    <submittedName>
        <fullName evidence="5">ABC transporter ATP-binding protein</fullName>
    </submittedName>
</protein>
<dbReference type="InterPro" id="IPR003439">
    <property type="entry name" value="ABC_transporter-like_ATP-bd"/>
</dbReference>
<dbReference type="PANTHER" id="PTHR42711:SF17">
    <property type="entry name" value="ABC TRANSPORTER ATP-BINDING PROTEIN"/>
    <property type="match status" value="1"/>
</dbReference>
<comment type="caution">
    <text evidence="5">The sequence shown here is derived from an EMBL/GenBank/DDBJ whole genome shotgun (WGS) entry which is preliminary data.</text>
</comment>
<dbReference type="Gene3D" id="3.40.50.300">
    <property type="entry name" value="P-loop containing nucleotide triphosphate hydrolases"/>
    <property type="match status" value="1"/>
</dbReference>
<dbReference type="PANTHER" id="PTHR42711">
    <property type="entry name" value="ABC TRANSPORTER ATP-BINDING PROTEIN"/>
    <property type="match status" value="1"/>
</dbReference>
<evidence type="ECO:0000256" key="2">
    <source>
        <dbReference type="ARBA" id="ARBA00022741"/>
    </source>
</evidence>
<feature type="domain" description="ABC transporter" evidence="4">
    <location>
        <begin position="9"/>
        <end position="232"/>
    </location>
</feature>
<gene>
    <name evidence="5" type="ORF">ACFSGX_08530</name>
</gene>
<sequence>MQDDLSAIATLANVSKRLGGKPVLGGLTLRLRPGEVTALLGPNGAGKTTTVGLLTGRLQPDAGTARLFGLDPTRPAARSRMGVMLQSAGLPDVMTVSELVTLQSGYYPDPRPVAETLAVAGLSDLARRRCGALSGGQARRVLYALAICGRPALLVLDEPTAAMDRAARQALWATVRDAADGGTAILLTSHDLAEADALADRVLVMDHGRIVADDSPAALRARAGGSVIRCRTMLPPAILRALPGVRDAGPEGADQRVVTSDAVTTVRALCGADPNLTDLRIADAALEDAIAALLGPDRRIAA</sequence>
<dbReference type="CDD" id="cd03230">
    <property type="entry name" value="ABC_DR_subfamily_A"/>
    <property type="match status" value="1"/>
</dbReference>
<dbReference type="EMBL" id="JBHUGS010000002">
    <property type="protein sequence ID" value="MFD1950811.1"/>
    <property type="molecule type" value="Genomic_DNA"/>
</dbReference>
<evidence type="ECO:0000313" key="5">
    <source>
        <dbReference type="EMBL" id="MFD1950811.1"/>
    </source>
</evidence>